<dbReference type="Proteomes" id="UP001174936">
    <property type="component" value="Unassembled WGS sequence"/>
</dbReference>
<dbReference type="PANTHER" id="PTHR24148">
    <property type="entry name" value="ANKYRIN REPEAT DOMAIN-CONTAINING PROTEIN 39 HOMOLOG-RELATED"/>
    <property type="match status" value="1"/>
</dbReference>
<evidence type="ECO:0000313" key="3">
    <source>
        <dbReference type="Proteomes" id="UP001174936"/>
    </source>
</evidence>
<dbReference type="PANTHER" id="PTHR24148:SF73">
    <property type="entry name" value="HET DOMAIN PROTEIN (AFU_ORTHOLOGUE AFUA_8G01020)"/>
    <property type="match status" value="1"/>
</dbReference>
<accession>A0AA39YCC0</accession>
<dbReference type="Pfam" id="PF06985">
    <property type="entry name" value="HET"/>
    <property type="match status" value="1"/>
</dbReference>
<proteinExistence type="predicted"/>
<evidence type="ECO:0000313" key="2">
    <source>
        <dbReference type="EMBL" id="KAK0648435.1"/>
    </source>
</evidence>
<dbReference type="AlphaFoldDB" id="A0AA39YCC0"/>
<comment type="caution">
    <text evidence="2">The sequence shown here is derived from an EMBL/GenBank/DDBJ whole genome shotgun (WGS) entry which is preliminary data.</text>
</comment>
<evidence type="ECO:0000259" key="1">
    <source>
        <dbReference type="Pfam" id="PF06985"/>
    </source>
</evidence>
<reference evidence="2" key="1">
    <citation type="submission" date="2023-06" db="EMBL/GenBank/DDBJ databases">
        <title>Genome-scale phylogeny and comparative genomics of the fungal order Sordariales.</title>
        <authorList>
            <consortium name="Lawrence Berkeley National Laboratory"/>
            <person name="Hensen N."/>
            <person name="Bonometti L."/>
            <person name="Westerberg I."/>
            <person name="Brannstrom I.O."/>
            <person name="Guillou S."/>
            <person name="Cros-Aarteil S."/>
            <person name="Calhoun S."/>
            <person name="Haridas S."/>
            <person name="Kuo A."/>
            <person name="Mondo S."/>
            <person name="Pangilinan J."/>
            <person name="Riley R."/>
            <person name="Labutti K."/>
            <person name="Andreopoulos B."/>
            <person name="Lipzen A."/>
            <person name="Chen C."/>
            <person name="Yanf M."/>
            <person name="Daum C."/>
            <person name="Ng V."/>
            <person name="Clum A."/>
            <person name="Steindorff A."/>
            <person name="Ohm R."/>
            <person name="Martin F."/>
            <person name="Silar P."/>
            <person name="Natvig D."/>
            <person name="Lalanne C."/>
            <person name="Gautier V."/>
            <person name="Ament-Velasquez S.L."/>
            <person name="Kruys A."/>
            <person name="Hutchinson M.I."/>
            <person name="Powell A.J."/>
            <person name="Barry K."/>
            <person name="Miller A.N."/>
            <person name="Grigoriev I.V."/>
            <person name="Debuchy R."/>
            <person name="Gladieux P."/>
            <person name="Thoren M.H."/>
            <person name="Johannesson H."/>
        </authorList>
    </citation>
    <scope>NUCLEOTIDE SEQUENCE</scope>
    <source>
        <strain evidence="2">SMH2532-1</strain>
    </source>
</reference>
<feature type="domain" description="Heterokaryon incompatibility" evidence="1">
    <location>
        <begin position="123"/>
        <end position="244"/>
    </location>
</feature>
<protein>
    <submittedName>
        <fullName evidence="2">Heterokaryon incompatibility protein-domain-containing protein</fullName>
    </submittedName>
</protein>
<dbReference type="EMBL" id="JAULSV010000003">
    <property type="protein sequence ID" value="KAK0648435.1"/>
    <property type="molecule type" value="Genomic_DNA"/>
</dbReference>
<dbReference type="InterPro" id="IPR052895">
    <property type="entry name" value="HetReg/Transcr_Mod"/>
</dbReference>
<sequence>MSWPPLFEYTALPDRSIRLLQLLPGAPGSPLTCSLCDERLDNPNIEYKALSYCWGEEHPQSPLFIADSPGDVKGLKQLPIRPNLAAALSQLRTNILACCDPTCTCQDDSDDDATHPVEDCHFTRPANIWIDAVCINQTDLTERSHQVALMYEIYTRATTIIAWLGPADAYTLSALRMIYALARLPEACPDDQDNRDNEEKRHNIDITPARRHLGVNPAFTPFWIALGHFFADNDWWERIWIVQEIVLAKRVIMVVGPWGMTWSQLVKAQEVFHRDGIYEQLCDATLPSGEFAHMWPVIAGFLKVGWLESLRNLVSGTVTMAGETAALMTMLSWAFRYKATNSRDKVYGILGVLKGLGVTLPIEPRDDISVCEVYMHAAKLIHDQTGDLLFLEAVENNRVPEPVRRFDLPSWTPDFAAPNNLLPISWARLADEAALHRQSWNPHWSGGERDLCKFNISTRTVTVRGFRMDTIHRFNNTADGAGLSSGSAPKFEDIVSSRNVQKRIDCVVSDEGTDSKTEETWRALLGPELEEGRRWIPAKEGIAANDDRGPATRHFQTRHHGFVSFTQVEACVGDEVCWLIGLGFPCILRRQGNAWRYIGVCHSLQGLPSGLPNIQELKYLAVANPGMFTCQEFAIR</sequence>
<keyword evidence="3" id="KW-1185">Reference proteome</keyword>
<dbReference type="InterPro" id="IPR010730">
    <property type="entry name" value="HET"/>
</dbReference>
<organism evidence="2 3">
    <name type="scientific">Cercophora newfieldiana</name>
    <dbReference type="NCBI Taxonomy" id="92897"/>
    <lineage>
        <taxon>Eukaryota</taxon>
        <taxon>Fungi</taxon>
        <taxon>Dikarya</taxon>
        <taxon>Ascomycota</taxon>
        <taxon>Pezizomycotina</taxon>
        <taxon>Sordariomycetes</taxon>
        <taxon>Sordariomycetidae</taxon>
        <taxon>Sordariales</taxon>
        <taxon>Lasiosphaeriaceae</taxon>
        <taxon>Cercophora</taxon>
    </lineage>
</organism>
<gene>
    <name evidence="2" type="ORF">B0T16DRAFT_348551</name>
</gene>
<name>A0AA39YCC0_9PEZI</name>